<accession>A0A0R3X2X8</accession>
<keyword evidence="2" id="KW-1185">Reference proteome</keyword>
<sequence>MVKLWFGSSIVTLSLRGRLRVWFAEDMLHPEGSHDESPSRGLGLAKCTVPRRVLLAISACAGVPVPLAACPSHSRKLTRA</sequence>
<name>A0A0R3X2X8_HYDTA</name>
<protein>
    <submittedName>
        <fullName evidence="3">Secreted protein</fullName>
    </submittedName>
</protein>
<dbReference type="AlphaFoldDB" id="A0A0R3X2X8"/>
<evidence type="ECO:0000313" key="2">
    <source>
        <dbReference type="Proteomes" id="UP000274429"/>
    </source>
</evidence>
<organism evidence="3">
    <name type="scientific">Hydatigena taeniaeformis</name>
    <name type="common">Feline tapeworm</name>
    <name type="synonym">Taenia taeniaeformis</name>
    <dbReference type="NCBI Taxonomy" id="6205"/>
    <lineage>
        <taxon>Eukaryota</taxon>
        <taxon>Metazoa</taxon>
        <taxon>Spiralia</taxon>
        <taxon>Lophotrochozoa</taxon>
        <taxon>Platyhelminthes</taxon>
        <taxon>Cestoda</taxon>
        <taxon>Eucestoda</taxon>
        <taxon>Cyclophyllidea</taxon>
        <taxon>Taeniidae</taxon>
        <taxon>Hydatigera</taxon>
    </lineage>
</organism>
<dbReference type="Proteomes" id="UP000274429">
    <property type="component" value="Unassembled WGS sequence"/>
</dbReference>
<evidence type="ECO:0000313" key="1">
    <source>
        <dbReference type="EMBL" id="VDM32075.1"/>
    </source>
</evidence>
<reference evidence="1 2" key="2">
    <citation type="submission" date="2018-11" db="EMBL/GenBank/DDBJ databases">
        <authorList>
            <consortium name="Pathogen Informatics"/>
        </authorList>
    </citation>
    <scope>NUCLEOTIDE SEQUENCE [LARGE SCALE GENOMIC DNA]</scope>
</reference>
<reference evidence="3" key="1">
    <citation type="submission" date="2017-02" db="UniProtKB">
        <authorList>
            <consortium name="WormBaseParasite"/>
        </authorList>
    </citation>
    <scope>IDENTIFICATION</scope>
</reference>
<dbReference type="EMBL" id="UYWX01020391">
    <property type="protein sequence ID" value="VDM32075.1"/>
    <property type="molecule type" value="Genomic_DNA"/>
</dbReference>
<gene>
    <name evidence="1" type="ORF">TTAC_LOCUS7657</name>
</gene>
<evidence type="ECO:0000313" key="3">
    <source>
        <dbReference type="WBParaSite" id="TTAC_0000767201-mRNA-1"/>
    </source>
</evidence>
<proteinExistence type="predicted"/>
<dbReference type="WBParaSite" id="TTAC_0000767201-mRNA-1">
    <property type="protein sequence ID" value="TTAC_0000767201-mRNA-1"/>
    <property type="gene ID" value="TTAC_0000767201"/>
</dbReference>